<keyword evidence="2" id="KW-1185">Reference proteome</keyword>
<accession>A0ABW2B1Z2</accession>
<name>A0ABW2B1Z2_9RHOB</name>
<dbReference type="Proteomes" id="UP001596353">
    <property type="component" value="Unassembled WGS sequence"/>
</dbReference>
<comment type="caution">
    <text evidence="1">The sequence shown here is derived from an EMBL/GenBank/DDBJ whole genome shotgun (WGS) entry which is preliminary data.</text>
</comment>
<reference evidence="2" key="1">
    <citation type="journal article" date="2019" name="Int. J. Syst. Evol. Microbiol.">
        <title>The Global Catalogue of Microorganisms (GCM) 10K type strain sequencing project: providing services to taxonomists for standard genome sequencing and annotation.</title>
        <authorList>
            <consortium name="The Broad Institute Genomics Platform"/>
            <consortium name="The Broad Institute Genome Sequencing Center for Infectious Disease"/>
            <person name="Wu L."/>
            <person name="Ma J."/>
        </authorList>
    </citation>
    <scope>NUCLEOTIDE SEQUENCE [LARGE SCALE GENOMIC DNA]</scope>
    <source>
        <strain evidence="2">CCUG 66188</strain>
    </source>
</reference>
<protein>
    <submittedName>
        <fullName evidence="1">Uncharacterized protein</fullName>
    </submittedName>
</protein>
<evidence type="ECO:0000313" key="1">
    <source>
        <dbReference type="EMBL" id="MFC6759256.1"/>
    </source>
</evidence>
<evidence type="ECO:0000313" key="2">
    <source>
        <dbReference type="Proteomes" id="UP001596353"/>
    </source>
</evidence>
<gene>
    <name evidence="1" type="ORF">ACFQFQ_06715</name>
</gene>
<organism evidence="1 2">
    <name type="scientific">Sulfitobacter porphyrae</name>
    <dbReference type="NCBI Taxonomy" id="1246864"/>
    <lineage>
        <taxon>Bacteria</taxon>
        <taxon>Pseudomonadati</taxon>
        <taxon>Pseudomonadota</taxon>
        <taxon>Alphaproteobacteria</taxon>
        <taxon>Rhodobacterales</taxon>
        <taxon>Roseobacteraceae</taxon>
        <taxon>Sulfitobacter</taxon>
    </lineage>
</organism>
<sequence>MLLRIVPLLAVAIILIALVFSAFWRPYDRNGLNAPAHQYSGLF</sequence>
<dbReference type="EMBL" id="JBHSWG010000001">
    <property type="protein sequence ID" value="MFC6759256.1"/>
    <property type="molecule type" value="Genomic_DNA"/>
</dbReference>
<proteinExistence type="predicted"/>